<dbReference type="Gene3D" id="3.30.70.100">
    <property type="match status" value="1"/>
</dbReference>
<gene>
    <name evidence="7" type="ORF">DNTS_024389</name>
</gene>
<comment type="function">
    <text evidence="5 6">Subunit of the V1 complex of vacuolar(H+)-ATPase (V-ATPase), a multisubunit enzyme composed of a peripheral complex (V1) that hydrolyzes ATP and a membrane integral complex (V0) that translocates protons. V-ATPase is responsible for acidifying and maintaining the pH of intracellular compartments and in some cell types, is targeted to the plasma membrane, where it is responsible for acidifying the extracellular environment. Subunit C is necessary for the assembly of the catalytic sector of the enzyme and is likely to have a specific function in its catalytic activity.</text>
</comment>
<evidence type="ECO:0000256" key="5">
    <source>
        <dbReference type="ARBA" id="ARBA00046006"/>
    </source>
</evidence>
<name>A0A553RKD6_9TELE</name>
<comment type="subunit">
    <text evidence="6">V-ATPase is a heteromultimeric enzyme made up of two complexes: the ATP-hydrolytic V1 complex and the proton translocation V0 complex. The V1 complex consists of three catalytic AB heterodimers that form a heterohexamer, three peripheral stalks each consisting of EG heterodimers, one central rotor including subunits D and F, and the regulatory subunits C and H. The proton translocation complex V0 consists of the proton transport subunit a, a ring of proteolipid subunits c9c'', rotary subunit d, subunits e and f, and two accessory subunits.</text>
</comment>
<dbReference type="Proteomes" id="UP000316079">
    <property type="component" value="Unassembled WGS sequence"/>
</dbReference>
<dbReference type="CDD" id="cd14785">
    <property type="entry name" value="V-ATPase_C"/>
    <property type="match status" value="1"/>
</dbReference>
<dbReference type="GO" id="GO:0046961">
    <property type="term" value="F:proton-transporting ATPase activity, rotational mechanism"/>
    <property type="evidence" value="ECO:0007669"/>
    <property type="project" value="InterPro"/>
</dbReference>
<dbReference type="SUPFAM" id="SSF118203">
    <property type="entry name" value="Vacuolar ATP synthase subunit C"/>
    <property type="match status" value="1"/>
</dbReference>
<protein>
    <recommendedName>
        <fullName evidence="6">V-type proton ATPase subunit C</fullName>
    </recommendedName>
</protein>
<accession>A0A553RKD6</accession>
<evidence type="ECO:0000313" key="7">
    <source>
        <dbReference type="EMBL" id="TRZ02648.1"/>
    </source>
</evidence>
<dbReference type="GO" id="GO:0005765">
    <property type="term" value="C:lysosomal membrane"/>
    <property type="evidence" value="ECO:0007669"/>
    <property type="project" value="TreeGrafter"/>
</dbReference>
<reference evidence="7 8" key="1">
    <citation type="journal article" date="2019" name="Sci. Data">
        <title>Hybrid genome assembly and annotation of Danionella translucida.</title>
        <authorList>
            <person name="Kadobianskyi M."/>
            <person name="Schulze L."/>
            <person name="Schuelke M."/>
            <person name="Judkewitz B."/>
        </authorList>
    </citation>
    <scope>NUCLEOTIDE SEQUENCE [LARGE SCALE GENOMIC DNA]</scope>
    <source>
        <strain evidence="7 8">Bolton</strain>
    </source>
</reference>
<sequence>MLVCLGNPISQALFSHQNKGYTGSHLRAVERRSRGMEFWIISVPLDKTSSQSLEELRLVTAKSGTASWSRFHIPDLKVGTLDVLLGLSDDLSQLDSFTEGVFGRSCQSWSELMEESAGNLQQSQNLKAEDLATHLNMFQWDRAKYPPVQPLKILTEIISKQVSLVDVELKSRRASFSQMKSRHRAFERKTEGRLQSHALSNIVRKEDLVLNSDYLVTLLVVVPRAAYTVWETTYESLSKFVVPRSSQKLAEDAEAGIFTVTLFKKVCAEFTANAKKHKFTVREYNPDEAEKQKQEMQQLASEKKELCRALKCWLKLNLSEIFVAWVHIKVLRTFIESVLRYGLPVNFQTLLLQPRQKRRNQLKQQLSSLFQHLEPAATVSKQEVLLDSSDGNSILQEHDSYICFPIRIQELDPR</sequence>
<evidence type="ECO:0000256" key="1">
    <source>
        <dbReference type="ARBA" id="ARBA00006138"/>
    </source>
</evidence>
<keyword evidence="4 6" id="KW-0406">Ion transport</keyword>
<dbReference type="FunFam" id="3.30.70.100:FF:000002">
    <property type="entry name" value="V-type proton ATPase subunit C"/>
    <property type="match status" value="1"/>
</dbReference>
<dbReference type="OrthoDB" id="6605928at2759"/>
<evidence type="ECO:0000256" key="4">
    <source>
        <dbReference type="ARBA" id="ARBA00023065"/>
    </source>
</evidence>
<keyword evidence="3 6" id="KW-0375">Hydrogen ion transport</keyword>
<evidence type="ECO:0000256" key="3">
    <source>
        <dbReference type="ARBA" id="ARBA00022781"/>
    </source>
</evidence>
<dbReference type="PANTHER" id="PTHR10137">
    <property type="entry name" value="V-TYPE PROTON ATPASE SUBUNIT C"/>
    <property type="match status" value="1"/>
</dbReference>
<dbReference type="InterPro" id="IPR036132">
    <property type="entry name" value="Vac_ATP_synth_c_sf"/>
</dbReference>
<keyword evidence="8" id="KW-1185">Reference proteome</keyword>
<dbReference type="Gene3D" id="1.20.1460.10">
    <property type="entry name" value="subunit c (vma5p) of the yeast v-atpase, domain 2"/>
    <property type="match status" value="1"/>
</dbReference>
<dbReference type="AlphaFoldDB" id="A0A553RKD6"/>
<proteinExistence type="inferred from homology"/>
<dbReference type="InterPro" id="IPR004907">
    <property type="entry name" value="ATPase_V1-cplx_csu"/>
</dbReference>
<comment type="caution">
    <text evidence="7">The sequence shown here is derived from an EMBL/GenBank/DDBJ whole genome shotgun (WGS) entry which is preliminary data.</text>
</comment>
<dbReference type="GO" id="GO:0000221">
    <property type="term" value="C:vacuolar proton-transporting V-type ATPase, V1 domain"/>
    <property type="evidence" value="ECO:0007669"/>
    <property type="project" value="TreeGrafter"/>
</dbReference>
<comment type="similarity">
    <text evidence="1 6">Belongs to the V-ATPase C subunit family.</text>
</comment>
<dbReference type="EMBL" id="SRMA01023898">
    <property type="protein sequence ID" value="TRZ02648.1"/>
    <property type="molecule type" value="Genomic_DNA"/>
</dbReference>
<evidence type="ECO:0000256" key="2">
    <source>
        <dbReference type="ARBA" id="ARBA00022448"/>
    </source>
</evidence>
<dbReference type="Pfam" id="PF03223">
    <property type="entry name" value="V-ATPase_C"/>
    <property type="match status" value="1"/>
</dbReference>
<dbReference type="STRING" id="623744.A0A553RKD6"/>
<organism evidence="7 8">
    <name type="scientific">Danionella cerebrum</name>
    <dbReference type="NCBI Taxonomy" id="2873325"/>
    <lineage>
        <taxon>Eukaryota</taxon>
        <taxon>Metazoa</taxon>
        <taxon>Chordata</taxon>
        <taxon>Craniata</taxon>
        <taxon>Vertebrata</taxon>
        <taxon>Euteleostomi</taxon>
        <taxon>Actinopterygii</taxon>
        <taxon>Neopterygii</taxon>
        <taxon>Teleostei</taxon>
        <taxon>Ostariophysi</taxon>
        <taxon>Cypriniformes</taxon>
        <taxon>Danionidae</taxon>
        <taxon>Danioninae</taxon>
        <taxon>Danionella</taxon>
    </lineage>
</organism>
<evidence type="ECO:0000256" key="6">
    <source>
        <dbReference type="RuleBase" id="RU364010"/>
    </source>
</evidence>
<evidence type="ECO:0000313" key="8">
    <source>
        <dbReference type="Proteomes" id="UP000316079"/>
    </source>
</evidence>
<dbReference type="PANTHER" id="PTHR10137:SF4">
    <property type="entry name" value="V-TYPE PROTON ATPASE SUBUNIT C 2"/>
    <property type="match status" value="1"/>
</dbReference>
<dbReference type="Gene3D" id="3.30.70.1180">
    <property type="entry name" value="Vacuolar atp synthase subunit c, domain 1"/>
    <property type="match status" value="1"/>
</dbReference>
<keyword evidence="2 6" id="KW-0813">Transport</keyword>